<dbReference type="Pfam" id="PF03333">
    <property type="entry name" value="PapB"/>
    <property type="match status" value="1"/>
</dbReference>
<protein>
    <submittedName>
        <fullName evidence="3">Uncharacterized protein</fullName>
    </submittedName>
</protein>
<organism evidence="3 4">
    <name type="scientific">Shewanella frigidimarina (strain NCIMB 400)</name>
    <dbReference type="NCBI Taxonomy" id="318167"/>
    <lineage>
        <taxon>Bacteria</taxon>
        <taxon>Pseudomonadati</taxon>
        <taxon>Pseudomonadota</taxon>
        <taxon>Gammaproteobacteria</taxon>
        <taxon>Alteromonadales</taxon>
        <taxon>Shewanellaceae</taxon>
        <taxon>Shewanella</taxon>
    </lineage>
</organism>
<evidence type="ECO:0000256" key="2">
    <source>
        <dbReference type="ARBA" id="ARBA00023163"/>
    </source>
</evidence>
<proteinExistence type="predicted"/>
<dbReference type="InterPro" id="IPR053721">
    <property type="entry name" value="Fimbrial_Adhesin_Reg"/>
</dbReference>
<keyword evidence="4" id="KW-1185">Reference proteome</keyword>
<dbReference type="Proteomes" id="UP000000684">
    <property type="component" value="Chromosome"/>
</dbReference>
<evidence type="ECO:0000313" key="4">
    <source>
        <dbReference type="Proteomes" id="UP000000684"/>
    </source>
</evidence>
<accession>Q083S1</accession>
<keyword evidence="2" id="KW-0804">Transcription</keyword>
<dbReference type="AlphaFoldDB" id="Q083S1"/>
<gene>
    <name evidence="3" type="ordered locus">Sfri_1643</name>
</gene>
<dbReference type="eggNOG" id="ENOG5032WWC">
    <property type="taxonomic scope" value="Bacteria"/>
</dbReference>
<name>Q083S1_SHEFN</name>
<evidence type="ECO:0000256" key="1">
    <source>
        <dbReference type="ARBA" id="ARBA00023015"/>
    </source>
</evidence>
<dbReference type="KEGG" id="sfr:Sfri_1643"/>
<evidence type="ECO:0000313" key="3">
    <source>
        <dbReference type="EMBL" id="ABI71494.1"/>
    </source>
</evidence>
<sequence>MGDLHRLRGLSMKYLIQGGESAERLQMLLQLTNIESSDIVAALNDHFVIGHQDTVAAIRNNVKKSNLSRAIARLEQVTFTVEQIKELDWQKLKPSKVA</sequence>
<reference evidence="3 4" key="1">
    <citation type="submission" date="2006-08" db="EMBL/GenBank/DDBJ databases">
        <title>Complete sequence of Shewanella frigidimarina NCIMB 400.</title>
        <authorList>
            <consortium name="US DOE Joint Genome Institute"/>
            <person name="Copeland A."/>
            <person name="Lucas S."/>
            <person name="Lapidus A."/>
            <person name="Barry K."/>
            <person name="Detter J.C."/>
            <person name="Glavina del Rio T."/>
            <person name="Hammon N."/>
            <person name="Israni S."/>
            <person name="Dalin E."/>
            <person name="Tice H."/>
            <person name="Pitluck S."/>
            <person name="Fredrickson J.K."/>
            <person name="Kolker E."/>
            <person name="McCuel L.A."/>
            <person name="DiChristina T."/>
            <person name="Nealson K.H."/>
            <person name="Newman D."/>
            <person name="Tiedje J.M."/>
            <person name="Zhou J."/>
            <person name="Romine M.F."/>
            <person name="Culley D.E."/>
            <person name="Serres M."/>
            <person name="Chertkov O."/>
            <person name="Brettin T."/>
            <person name="Bruce D."/>
            <person name="Han C."/>
            <person name="Tapia R."/>
            <person name="Gilna P."/>
            <person name="Schmutz J."/>
            <person name="Larimer F."/>
            <person name="Land M."/>
            <person name="Hauser L."/>
            <person name="Kyrpides N."/>
            <person name="Mikhailova N."/>
            <person name="Richardson P."/>
        </authorList>
    </citation>
    <scope>NUCLEOTIDE SEQUENCE [LARGE SCALE GENOMIC DNA]</scope>
    <source>
        <strain evidence="3 4">NCIMB 400</strain>
    </source>
</reference>
<dbReference type="Gene3D" id="1.10.10.2690">
    <property type="match status" value="1"/>
</dbReference>
<dbReference type="GO" id="GO:0006355">
    <property type="term" value="P:regulation of DNA-templated transcription"/>
    <property type="evidence" value="ECO:0007669"/>
    <property type="project" value="InterPro"/>
</dbReference>
<dbReference type="EMBL" id="CP000447">
    <property type="protein sequence ID" value="ABI71494.1"/>
    <property type="molecule type" value="Genomic_DNA"/>
</dbReference>
<dbReference type="STRING" id="318167.Sfri_1643"/>
<keyword evidence="1" id="KW-0805">Transcription regulation</keyword>
<dbReference type="InterPro" id="IPR004356">
    <property type="entry name" value="Adhesin_operon_reg_prot"/>
</dbReference>
<dbReference type="HOGENOM" id="CLU_175609_0_0_6"/>